<evidence type="ECO:0000256" key="3">
    <source>
        <dbReference type="ARBA" id="ARBA00023239"/>
    </source>
</evidence>
<dbReference type="Gene3D" id="3.20.20.70">
    <property type="entry name" value="Aldolase class I"/>
    <property type="match status" value="1"/>
</dbReference>
<dbReference type="Proteomes" id="UP001161388">
    <property type="component" value="Unassembled WGS sequence"/>
</dbReference>
<dbReference type="InterPro" id="IPR013785">
    <property type="entry name" value="Aldolase_TIM"/>
</dbReference>
<dbReference type="PROSITE" id="PS50991">
    <property type="entry name" value="PYR_CT"/>
    <property type="match status" value="1"/>
</dbReference>
<keyword evidence="6" id="KW-1185">Reference proteome</keyword>
<dbReference type="EMBL" id="BSNL01000007">
    <property type="protein sequence ID" value="GLQ29205.1"/>
    <property type="molecule type" value="Genomic_DNA"/>
</dbReference>
<evidence type="ECO:0000256" key="1">
    <source>
        <dbReference type="ARBA" id="ARBA00009405"/>
    </source>
</evidence>
<dbReference type="PANTHER" id="PTHR42738:SF7">
    <property type="entry name" value="HYDROXYMETHYLGLUTARYL-COA LYASE"/>
    <property type="match status" value="1"/>
</dbReference>
<dbReference type="NCBIfam" id="NF004283">
    <property type="entry name" value="PRK05692.1"/>
    <property type="match status" value="1"/>
</dbReference>
<evidence type="ECO:0000313" key="6">
    <source>
        <dbReference type="Proteomes" id="UP001161388"/>
    </source>
</evidence>
<evidence type="ECO:0000259" key="4">
    <source>
        <dbReference type="PROSITE" id="PS50991"/>
    </source>
</evidence>
<evidence type="ECO:0000313" key="5">
    <source>
        <dbReference type="EMBL" id="GLQ29205.1"/>
    </source>
</evidence>
<comment type="similarity">
    <text evidence="1">Belongs to the HMG-CoA lyase family.</text>
</comment>
<protein>
    <submittedName>
        <fullName evidence="5">Hydroxymethylglutaryl-CoA lyase</fullName>
    </submittedName>
</protein>
<dbReference type="InterPro" id="IPR000891">
    <property type="entry name" value="PYR_CT"/>
</dbReference>
<reference evidence="5" key="1">
    <citation type="journal article" date="2014" name="Int. J. Syst. Evol. Microbiol.">
        <title>Complete genome of a new Firmicutes species belonging to the dominant human colonic microbiota ('Ruminococcus bicirculans') reveals two chromosomes and a selective capacity to utilize plant glucans.</title>
        <authorList>
            <consortium name="NISC Comparative Sequencing Program"/>
            <person name="Wegmann U."/>
            <person name="Louis P."/>
            <person name="Goesmann A."/>
            <person name="Henrissat B."/>
            <person name="Duncan S.H."/>
            <person name="Flint H.J."/>
        </authorList>
    </citation>
    <scope>NUCLEOTIDE SEQUENCE</scope>
    <source>
        <strain evidence="5">NBRC 109915</strain>
    </source>
</reference>
<accession>A0ABQ5VPX1</accession>
<evidence type="ECO:0000256" key="2">
    <source>
        <dbReference type="ARBA" id="ARBA00022723"/>
    </source>
</evidence>
<gene>
    <name evidence="5" type="ORF">GCM10007927_40080</name>
</gene>
<dbReference type="GO" id="GO:0016829">
    <property type="term" value="F:lyase activity"/>
    <property type="evidence" value="ECO:0007669"/>
    <property type="project" value="UniProtKB-KW"/>
</dbReference>
<keyword evidence="2" id="KW-0479">Metal-binding</keyword>
<feature type="domain" description="Pyruvate carboxyltransferase" evidence="4">
    <location>
        <begin position="9"/>
        <end position="286"/>
    </location>
</feature>
<dbReference type="PANTHER" id="PTHR42738">
    <property type="entry name" value="HYDROXYMETHYLGLUTARYL-COA LYASE"/>
    <property type="match status" value="1"/>
</dbReference>
<dbReference type="Pfam" id="PF00682">
    <property type="entry name" value="HMGL-like"/>
    <property type="match status" value="1"/>
</dbReference>
<reference evidence="5" key="2">
    <citation type="submission" date="2023-01" db="EMBL/GenBank/DDBJ databases">
        <title>Draft genome sequence of Sulfitobacter pacificus strain NBRC 109915.</title>
        <authorList>
            <person name="Sun Q."/>
            <person name="Mori K."/>
        </authorList>
    </citation>
    <scope>NUCLEOTIDE SEQUENCE</scope>
    <source>
        <strain evidence="5">NBRC 109915</strain>
    </source>
</reference>
<proteinExistence type="inferred from homology"/>
<dbReference type="CDD" id="cd07938">
    <property type="entry name" value="DRE_TIM_HMGL"/>
    <property type="match status" value="1"/>
</dbReference>
<dbReference type="SUPFAM" id="SSF51569">
    <property type="entry name" value="Aldolase"/>
    <property type="match status" value="1"/>
</dbReference>
<dbReference type="InterPro" id="IPR043594">
    <property type="entry name" value="HMGL"/>
</dbReference>
<sequence>MSFDLPKRVEIFEEGPREGFQIESAQIPTSEKVRFINALSQTGVKHIQCVSFVNPKRVPGMTDAEEVARLITKVEGVSFTGIWLNYQGLERAAKSSINLCGELQMYASQTFGIKNSNRDDQQMIAEQRRYLEFYGDNNIPLDSAILMTAFGCNYEGAIPIERVLAQIASILALAEEYGLQVPRLRLADTVGLAVPTTIIEVVSAVREKWPDLRLGLHLHDTRGSGLANCFAGLSLGIDSFDTACGGLGGCPFAGHRGAAGNVCTEDLVFMCHEMGIDTGIDLEKMIECARMAEQIVGHPLPSKLVRAAYDLPPKFGH</sequence>
<comment type="caution">
    <text evidence="5">The sequence shown here is derived from an EMBL/GenBank/DDBJ whole genome shotgun (WGS) entry which is preliminary data.</text>
</comment>
<dbReference type="RefSeq" id="WP_284376456.1">
    <property type="nucleotide sequence ID" value="NZ_BSNL01000007.1"/>
</dbReference>
<name>A0ABQ5VPX1_9RHOB</name>
<keyword evidence="3 5" id="KW-0456">Lyase</keyword>
<organism evidence="5 6">
    <name type="scientific">Sulfitobacter pacificus</name>
    <dbReference type="NCBI Taxonomy" id="1499314"/>
    <lineage>
        <taxon>Bacteria</taxon>
        <taxon>Pseudomonadati</taxon>
        <taxon>Pseudomonadota</taxon>
        <taxon>Alphaproteobacteria</taxon>
        <taxon>Rhodobacterales</taxon>
        <taxon>Roseobacteraceae</taxon>
        <taxon>Sulfitobacter</taxon>
    </lineage>
</organism>